<gene>
    <name evidence="3" type="ORF">BD626DRAFT_184430</name>
</gene>
<evidence type="ECO:0000313" key="3">
    <source>
        <dbReference type="EMBL" id="TRM58562.1"/>
    </source>
</evidence>
<comment type="caution">
    <text evidence="3">The sequence shown here is derived from an EMBL/GenBank/DDBJ whole genome shotgun (WGS) entry which is preliminary data.</text>
</comment>
<reference evidence="3 4" key="1">
    <citation type="journal article" date="2019" name="New Phytol.">
        <title>Comparative genomics reveals unique wood-decay strategies and fruiting body development in the Schizophyllaceae.</title>
        <authorList>
            <person name="Almasi E."/>
            <person name="Sahu N."/>
            <person name="Krizsan K."/>
            <person name="Balint B."/>
            <person name="Kovacs G.M."/>
            <person name="Kiss B."/>
            <person name="Cseklye J."/>
            <person name="Drula E."/>
            <person name="Henrissat B."/>
            <person name="Nagy I."/>
            <person name="Chovatia M."/>
            <person name="Adam C."/>
            <person name="LaButti K."/>
            <person name="Lipzen A."/>
            <person name="Riley R."/>
            <person name="Grigoriev I.V."/>
            <person name="Nagy L.G."/>
        </authorList>
    </citation>
    <scope>NUCLEOTIDE SEQUENCE [LARGE SCALE GENOMIC DNA]</scope>
    <source>
        <strain evidence="3 4">NL-1724</strain>
    </source>
</reference>
<protein>
    <submittedName>
        <fullName evidence="3">Uncharacterized protein</fullName>
    </submittedName>
</protein>
<dbReference type="Proteomes" id="UP000320762">
    <property type="component" value="Unassembled WGS sequence"/>
</dbReference>
<evidence type="ECO:0000313" key="4">
    <source>
        <dbReference type="Proteomes" id="UP000320762"/>
    </source>
</evidence>
<feature type="transmembrane region" description="Helical" evidence="2">
    <location>
        <begin position="219"/>
        <end position="241"/>
    </location>
</feature>
<sequence>MIKLATLRRPQDEETDRLLSDNVNQDHLLDSDDEMRSLPYDRDAQYQPLPNLPQPRSSGSHSDEDHLQLSMLTPSRLASYFVQSFITLASFLTKAPSTDVVPWDEAYSDATPPTCLPPPIVAARQQATKWLMLACKFAKDTEWMFFFISCTASATISAIVGVLAVLFGVALLKHDDEYDALQDSTWRAGALGGVIISPVYPCVIYLCSQSQCEWRLSQIFSCMGVLCLALNTAAGAIGAAILRHLAGPDPETVVISAGEAAVSGCVGWAAMFAVLCVANFLVILDNA</sequence>
<keyword evidence="2" id="KW-1133">Transmembrane helix</keyword>
<feature type="transmembrane region" description="Helical" evidence="2">
    <location>
        <begin position="261"/>
        <end position="284"/>
    </location>
</feature>
<feature type="transmembrane region" description="Helical" evidence="2">
    <location>
        <begin position="143"/>
        <end position="172"/>
    </location>
</feature>
<feature type="transmembrane region" description="Helical" evidence="2">
    <location>
        <begin position="184"/>
        <end position="207"/>
    </location>
</feature>
<evidence type="ECO:0000256" key="2">
    <source>
        <dbReference type="SAM" id="Phobius"/>
    </source>
</evidence>
<feature type="compositionally biased region" description="Basic and acidic residues" evidence="1">
    <location>
        <begin position="9"/>
        <end position="19"/>
    </location>
</feature>
<organism evidence="3 4">
    <name type="scientific">Schizophyllum amplum</name>
    <dbReference type="NCBI Taxonomy" id="97359"/>
    <lineage>
        <taxon>Eukaryota</taxon>
        <taxon>Fungi</taxon>
        <taxon>Dikarya</taxon>
        <taxon>Basidiomycota</taxon>
        <taxon>Agaricomycotina</taxon>
        <taxon>Agaricomycetes</taxon>
        <taxon>Agaricomycetidae</taxon>
        <taxon>Agaricales</taxon>
        <taxon>Schizophyllaceae</taxon>
        <taxon>Schizophyllum</taxon>
    </lineage>
</organism>
<keyword evidence="2" id="KW-0472">Membrane</keyword>
<accession>A0A550C181</accession>
<keyword evidence="2" id="KW-0812">Transmembrane</keyword>
<feature type="region of interest" description="Disordered" evidence="1">
    <location>
        <begin position="1"/>
        <end position="65"/>
    </location>
</feature>
<evidence type="ECO:0000256" key="1">
    <source>
        <dbReference type="SAM" id="MobiDB-lite"/>
    </source>
</evidence>
<dbReference type="AlphaFoldDB" id="A0A550C181"/>
<proteinExistence type="predicted"/>
<dbReference type="EMBL" id="VDMD01000035">
    <property type="protein sequence ID" value="TRM58562.1"/>
    <property type="molecule type" value="Genomic_DNA"/>
</dbReference>
<feature type="compositionally biased region" description="Basic and acidic residues" evidence="1">
    <location>
        <begin position="27"/>
        <end position="44"/>
    </location>
</feature>
<keyword evidence="4" id="KW-1185">Reference proteome</keyword>
<name>A0A550C181_9AGAR</name>